<protein>
    <recommendedName>
        <fullName evidence="4">Mannosylglycerate hydrolase MGH1-like glycoside hydrolase domain-containing protein</fullName>
    </recommendedName>
</protein>
<comment type="similarity">
    <text evidence="1">Belongs to the glycosyl hydrolase 63 family.</text>
</comment>
<keyword evidence="3" id="KW-0326">Glycosidase</keyword>
<dbReference type="Pfam" id="PF22422">
    <property type="entry name" value="MGH1-like_GH"/>
    <property type="match status" value="1"/>
</dbReference>
<dbReference type="EMBL" id="QTJU01000011">
    <property type="protein sequence ID" value="RFM26167.1"/>
    <property type="molecule type" value="Genomic_DNA"/>
</dbReference>
<dbReference type="SUPFAM" id="SSF48208">
    <property type="entry name" value="Six-hairpin glycosidases"/>
    <property type="match status" value="1"/>
</dbReference>
<dbReference type="InterPro" id="IPR054491">
    <property type="entry name" value="MGH1-like_GH"/>
</dbReference>
<feature type="domain" description="Mannosylglycerate hydrolase MGH1-like glycoside hydrolase" evidence="4">
    <location>
        <begin position="301"/>
        <end position="607"/>
    </location>
</feature>
<dbReference type="AlphaFoldDB" id="A0A3E1NE67"/>
<evidence type="ECO:0000313" key="6">
    <source>
        <dbReference type="Proteomes" id="UP000261284"/>
    </source>
</evidence>
<name>A0A3E1NE67_9BACT</name>
<keyword evidence="6" id="KW-1185">Reference proteome</keyword>
<evidence type="ECO:0000313" key="5">
    <source>
        <dbReference type="EMBL" id="RFM26167.1"/>
    </source>
</evidence>
<proteinExistence type="inferred from homology"/>
<evidence type="ECO:0000256" key="1">
    <source>
        <dbReference type="ARBA" id="ARBA00010833"/>
    </source>
</evidence>
<dbReference type="InterPro" id="IPR012341">
    <property type="entry name" value="6hp_glycosidase-like_sf"/>
</dbReference>
<evidence type="ECO:0000256" key="3">
    <source>
        <dbReference type="ARBA" id="ARBA00023295"/>
    </source>
</evidence>
<dbReference type="Gene3D" id="1.50.10.10">
    <property type="match status" value="1"/>
</dbReference>
<comment type="caution">
    <text evidence="5">The sequence shown here is derived from an EMBL/GenBank/DDBJ whole genome shotgun (WGS) entry which is preliminary data.</text>
</comment>
<keyword evidence="2" id="KW-0378">Hydrolase</keyword>
<dbReference type="PANTHER" id="PTHR10412">
    <property type="entry name" value="MANNOSYL-OLIGOSACCHARIDE GLUCOSIDASE"/>
    <property type="match status" value="1"/>
</dbReference>
<dbReference type="InterPro" id="IPR008928">
    <property type="entry name" value="6-hairpin_glycosidase_sf"/>
</dbReference>
<accession>A0A3E1NE67</accession>
<dbReference type="GO" id="GO:0009311">
    <property type="term" value="P:oligosaccharide metabolic process"/>
    <property type="evidence" value="ECO:0007669"/>
    <property type="project" value="InterPro"/>
</dbReference>
<reference evidence="5 6" key="1">
    <citation type="submission" date="2018-08" db="EMBL/GenBank/DDBJ databases">
        <title>Chitinophagaceae sp. K23C18032701, a novel bacterium isolated from forest soil.</title>
        <authorList>
            <person name="Wang C."/>
        </authorList>
    </citation>
    <scope>NUCLEOTIDE SEQUENCE [LARGE SCALE GENOMIC DNA]</scope>
    <source>
        <strain evidence="5 6">K23C18032701</strain>
    </source>
</reference>
<evidence type="ECO:0000259" key="4">
    <source>
        <dbReference type="Pfam" id="PF22422"/>
    </source>
</evidence>
<dbReference type="GO" id="GO:0004573">
    <property type="term" value="F:Glc3Man9GlcNAc2 oligosaccharide glucosidase activity"/>
    <property type="evidence" value="ECO:0007669"/>
    <property type="project" value="InterPro"/>
</dbReference>
<evidence type="ECO:0000256" key="2">
    <source>
        <dbReference type="ARBA" id="ARBA00022801"/>
    </source>
</evidence>
<organism evidence="5 6">
    <name type="scientific">Deminuibacter soli</name>
    <dbReference type="NCBI Taxonomy" id="2291815"/>
    <lineage>
        <taxon>Bacteria</taxon>
        <taxon>Pseudomonadati</taxon>
        <taxon>Bacteroidota</taxon>
        <taxon>Chitinophagia</taxon>
        <taxon>Chitinophagales</taxon>
        <taxon>Chitinophagaceae</taxon>
        <taxon>Deminuibacter</taxon>
    </lineage>
</organism>
<dbReference type="GO" id="GO:0006487">
    <property type="term" value="P:protein N-linked glycosylation"/>
    <property type="evidence" value="ECO:0007669"/>
    <property type="project" value="TreeGrafter"/>
</dbReference>
<dbReference type="Proteomes" id="UP000261284">
    <property type="component" value="Unassembled WGS sequence"/>
</dbReference>
<gene>
    <name evidence="5" type="ORF">DXN05_21445</name>
</gene>
<dbReference type="PANTHER" id="PTHR10412:SF11">
    <property type="entry name" value="MANNOSYL-OLIGOSACCHARIDE GLUCOSIDASE"/>
    <property type="match status" value="1"/>
</dbReference>
<dbReference type="InterPro" id="IPR004888">
    <property type="entry name" value="Glycoside_hydrolase_63"/>
</dbReference>
<sequence length="621" mass="70352">MIISRFHRPRSIPITWQSKILIGNLHRKMMKRIWVIMAFVLIAAGACSQELSFDISRVPFSYRGSYLAIHRLTNLLNASAKNEPDGIILRNLSRRKLFDQFIRLEVVEDGKTVTPEIIATPGLLTLKTARGSVQFCFENGNTIRVRGTALGLRMKPLNECYAVEINKRIRLTTGGANGFFWMISPLAGTIEQSGDIPDSTKPNDYSRYLAEAQPGKDGTFELAIENFVSEWQPREYTKNFDLCAVQATGAFTAWMNKMPRFKTGYQQAAKLAAYINWSCLVAARGQMKREGMLMSKNWMNQIWSWDHCFNAIAMAPVDAAVAWDQFACVFDHQSEIGSLPDSFDDEKELWGILKTPVHGWALRKMMENSKMVTPERMRAIYPALVKWTNFWFDFRDPDKNGLPQYNHSYESFDDTPPFDVGLPAEAPELATFLIVQMDVLAEIAARLQKPAEAAKWTLRADALTATLIGQLWKGNKFVARNVNTGKWNEEGDSFLSYVPLLLGKRLPQNIKERLIRDLKQAGGLMTPFGMATESLSSPYFNTNSYTRGSIWAPVNYILVDGLKSCGEKVFAEQIAKTYCAHLAAKEFPERHDARTGEQKSDPEYTWTSSIFLILASQYLNK</sequence>